<dbReference type="EMBL" id="JBGMEF010000022">
    <property type="protein sequence ID" value="MFO3667470.1"/>
    <property type="molecule type" value="Genomic_DNA"/>
</dbReference>
<sequence length="556" mass="65572">MISKLEMGEAMDDIKALIEGLLEDLATRDKKKINRKVNTKNLKANINIDLDKKSDDYYISRLRIRNANINLPDQVKRESLNLYLDLIKLGFAGKKIISNDLYNQIYMLARDYVNSFYDPNFDRKTERIYENLGKFLDKETISNLRKSANDFIKKIPRANEETIAYYDLTANGKQKVFWDEDGSLREKYKFDLDQERALASISKRNNILWENDDLKNLTINLYLKSLKLVFDDDKINTDILVSYQKPYTLSRKLLDALLIISEANVRNIFVFLSGIQTESAIELLIENKASEILDRIIDYQRTILFDLKDKEVSQIYLKYFKENPNKLTELTRFIETLDIDKEIEIIENFKKEKNFYQILNSIIKSKTPTLRIIALYHIYKNKLNKKAHDKILFRIIREENYNLFLNLVDENEIDIDLIAEILKLDKIRPKRISLNDKKIAKSRKALRSTVETISQFVGEEENIEENDKLPEKEEEIDDNNLSKSSRDFLKLLIEKGSISEDEARKIAQDQDLFLNIFIKEVNDELYNYINDQTIIIEDGNVLIDEFYIDMVKEYIR</sequence>
<proteinExistence type="predicted"/>
<dbReference type="InterPro" id="IPR028932">
    <property type="entry name" value="TerB-C"/>
</dbReference>
<reference evidence="2 3" key="1">
    <citation type="journal article" date="2025" name="Anaerobe">
        <title>Description of Anaerococcus kampingiae sp. nov., Anaerococcus groningensis sp. nov., Anaerococcus martiniensis sp. nov., and Anaerococcus cruorum sp. nov., isolated from human clinical specimens.</title>
        <authorList>
            <person name="Boiten K.E."/>
            <person name="Meijer J."/>
            <person name="van Wezel E.M."/>
            <person name="Veloo A.C.M."/>
        </authorList>
    </citation>
    <scope>NUCLEOTIDE SEQUENCE [LARGE SCALE GENOMIC DNA]</scope>
    <source>
        <strain evidence="2 3">ENR0874</strain>
    </source>
</reference>
<organism evidence="2 3">
    <name type="scientific">Anaerococcus kampingae</name>
    <dbReference type="NCBI Taxonomy" id="3115614"/>
    <lineage>
        <taxon>Bacteria</taxon>
        <taxon>Bacillati</taxon>
        <taxon>Bacillota</taxon>
        <taxon>Tissierellia</taxon>
        <taxon>Tissierellales</taxon>
        <taxon>Peptoniphilaceae</taxon>
        <taxon>Anaerococcus</taxon>
    </lineage>
</organism>
<feature type="domain" description="TerB-C" evidence="1">
    <location>
        <begin position="430"/>
        <end position="551"/>
    </location>
</feature>
<evidence type="ECO:0000259" key="1">
    <source>
        <dbReference type="Pfam" id="PF15615"/>
    </source>
</evidence>
<accession>A0ABW9MHW3</accession>
<dbReference type="RefSeq" id="WP_106460661.1">
    <property type="nucleotide sequence ID" value="NZ_JBGMEF010000022.1"/>
</dbReference>
<dbReference type="Proteomes" id="UP001637994">
    <property type="component" value="Unassembled WGS sequence"/>
</dbReference>
<dbReference type="Pfam" id="PF15615">
    <property type="entry name" value="TerB_C"/>
    <property type="match status" value="1"/>
</dbReference>
<name>A0ABW9MHW3_9FIRM</name>
<comment type="caution">
    <text evidence="2">The sequence shown here is derived from an EMBL/GenBank/DDBJ whole genome shotgun (WGS) entry which is preliminary data.</text>
</comment>
<keyword evidence="3" id="KW-1185">Reference proteome</keyword>
<evidence type="ECO:0000313" key="2">
    <source>
        <dbReference type="EMBL" id="MFO3667470.1"/>
    </source>
</evidence>
<protein>
    <submittedName>
        <fullName evidence="2">Tellurite resistance TerB C-terminal domain-containing protein</fullName>
    </submittedName>
</protein>
<gene>
    <name evidence="2" type="ORF">ACCQ42_06765</name>
</gene>
<evidence type="ECO:0000313" key="3">
    <source>
        <dbReference type="Proteomes" id="UP001637994"/>
    </source>
</evidence>